<dbReference type="PROSITE" id="PS51257">
    <property type="entry name" value="PROKAR_LIPOPROTEIN"/>
    <property type="match status" value="1"/>
</dbReference>
<feature type="chain" id="PRO_5004665272" evidence="1">
    <location>
        <begin position="27"/>
        <end position="175"/>
    </location>
</feature>
<keyword evidence="1" id="KW-0732">Signal</keyword>
<name>U5VSI1_9ACTN</name>
<dbReference type="EMBL" id="CP006272">
    <property type="protein sequence ID" value="AGZ39824.1"/>
    <property type="molecule type" value="Genomic_DNA"/>
</dbReference>
<dbReference type="Proteomes" id="UP000017746">
    <property type="component" value="Chromosome"/>
</dbReference>
<organism evidence="2 3">
    <name type="scientific">Actinoplanes friuliensis DSM 7358</name>
    <dbReference type="NCBI Taxonomy" id="1246995"/>
    <lineage>
        <taxon>Bacteria</taxon>
        <taxon>Bacillati</taxon>
        <taxon>Actinomycetota</taxon>
        <taxon>Actinomycetes</taxon>
        <taxon>Micromonosporales</taxon>
        <taxon>Micromonosporaceae</taxon>
        <taxon>Actinoplanes</taxon>
    </lineage>
</organism>
<sequence length="175" mass="17571">MRRLLCATAVSGALLLGAGCSTDKSAETTTVAPTSAASAAAGPAEGAVTASAGAGQAGAGDAALSGNTDAICQQAAKTGGDSAKNFAEDRKLLKAAKSSKDKDQVAKAKEKATRDVENYSFALKDMSELTTDKKLKATLADMSKQVAALKGDVTKLDSAQLTKLNDTLGKACGKN</sequence>
<gene>
    <name evidence="2" type="ORF">AFR_07675</name>
</gene>
<keyword evidence="3" id="KW-1185">Reference proteome</keyword>
<dbReference type="PATRIC" id="fig|1246995.3.peg.1565"/>
<protein>
    <submittedName>
        <fullName evidence="2">Uncharacterized protein</fullName>
    </submittedName>
</protein>
<dbReference type="STRING" id="1246995.AFR_07675"/>
<evidence type="ECO:0000313" key="2">
    <source>
        <dbReference type="EMBL" id="AGZ39824.1"/>
    </source>
</evidence>
<dbReference type="eggNOG" id="ENOG5031Y41">
    <property type="taxonomic scope" value="Bacteria"/>
</dbReference>
<feature type="signal peptide" evidence="1">
    <location>
        <begin position="1"/>
        <end position="26"/>
    </location>
</feature>
<dbReference type="OrthoDB" id="3298312at2"/>
<evidence type="ECO:0000256" key="1">
    <source>
        <dbReference type="SAM" id="SignalP"/>
    </source>
</evidence>
<reference evidence="2 3" key="1">
    <citation type="journal article" date="2014" name="J. Biotechnol.">
        <title>Complete genome sequence of the actinobacterium Actinoplanes friuliensis HAG 010964, producer of the lipopeptide antibiotic friulimycin.</title>
        <authorList>
            <person name="Ruckert C."/>
            <person name="Szczepanowski R."/>
            <person name="Albersmeier A."/>
            <person name="Goesmann A."/>
            <person name="Fischer N."/>
            <person name="Steinkamper A."/>
            <person name="Puhler A."/>
            <person name="Biener R."/>
            <person name="Schwartz D."/>
            <person name="Kalinowski J."/>
        </authorList>
    </citation>
    <scope>NUCLEOTIDE SEQUENCE [LARGE SCALE GENOMIC DNA]</scope>
    <source>
        <strain evidence="2 3">DSM 7358</strain>
    </source>
</reference>
<accession>U5VSI1</accession>
<evidence type="ECO:0000313" key="3">
    <source>
        <dbReference type="Proteomes" id="UP000017746"/>
    </source>
</evidence>
<dbReference type="KEGG" id="afs:AFR_07675"/>
<proteinExistence type="predicted"/>
<dbReference type="RefSeq" id="WP_023359355.1">
    <property type="nucleotide sequence ID" value="NC_022657.1"/>
</dbReference>
<dbReference type="AlphaFoldDB" id="U5VSI1"/>
<dbReference type="HOGENOM" id="CLU_1615498_0_0_11"/>